<reference evidence="2" key="1">
    <citation type="journal article" date="2020" name="Nat. Commun.">
        <title>Large-scale genome sequencing of mycorrhizal fungi provides insights into the early evolution of symbiotic traits.</title>
        <authorList>
            <person name="Miyauchi S."/>
            <person name="Kiss E."/>
            <person name="Kuo A."/>
            <person name="Drula E."/>
            <person name="Kohler A."/>
            <person name="Sanchez-Garcia M."/>
            <person name="Morin E."/>
            <person name="Andreopoulos B."/>
            <person name="Barry K.W."/>
            <person name="Bonito G."/>
            <person name="Buee M."/>
            <person name="Carver A."/>
            <person name="Chen C."/>
            <person name="Cichocki N."/>
            <person name="Clum A."/>
            <person name="Culley D."/>
            <person name="Crous P.W."/>
            <person name="Fauchery L."/>
            <person name="Girlanda M."/>
            <person name="Hayes R.D."/>
            <person name="Keri Z."/>
            <person name="LaButti K."/>
            <person name="Lipzen A."/>
            <person name="Lombard V."/>
            <person name="Magnuson J."/>
            <person name="Maillard F."/>
            <person name="Murat C."/>
            <person name="Nolan M."/>
            <person name="Ohm R.A."/>
            <person name="Pangilinan J."/>
            <person name="Pereira M.F."/>
            <person name="Perotto S."/>
            <person name="Peter M."/>
            <person name="Pfister S."/>
            <person name="Riley R."/>
            <person name="Sitrit Y."/>
            <person name="Stielow J.B."/>
            <person name="Szollosi G."/>
            <person name="Zifcakova L."/>
            <person name="Stursova M."/>
            <person name="Spatafora J.W."/>
            <person name="Tedersoo L."/>
            <person name="Vaario L.M."/>
            <person name="Yamada A."/>
            <person name="Yan M."/>
            <person name="Wang P."/>
            <person name="Xu J."/>
            <person name="Bruns T."/>
            <person name="Baldrian P."/>
            <person name="Vilgalys R."/>
            <person name="Dunand C."/>
            <person name="Henrissat B."/>
            <person name="Grigoriev I.V."/>
            <person name="Hibbett D."/>
            <person name="Nagy L.G."/>
            <person name="Martin F.M."/>
        </authorList>
    </citation>
    <scope>NUCLEOTIDE SEQUENCE</scope>
    <source>
        <strain evidence="2">UP504</strain>
    </source>
</reference>
<dbReference type="Proteomes" id="UP000886523">
    <property type="component" value="Unassembled WGS sequence"/>
</dbReference>
<feature type="region of interest" description="Disordered" evidence="1">
    <location>
        <begin position="301"/>
        <end position="332"/>
    </location>
</feature>
<dbReference type="AlphaFoldDB" id="A0A9P6B388"/>
<evidence type="ECO:0000256" key="1">
    <source>
        <dbReference type="SAM" id="MobiDB-lite"/>
    </source>
</evidence>
<evidence type="ECO:0000313" key="3">
    <source>
        <dbReference type="Proteomes" id="UP000886523"/>
    </source>
</evidence>
<name>A0A9P6B388_9AGAM</name>
<comment type="caution">
    <text evidence="2">The sequence shown here is derived from an EMBL/GenBank/DDBJ whole genome shotgun (WGS) entry which is preliminary data.</text>
</comment>
<evidence type="ECO:0000313" key="2">
    <source>
        <dbReference type="EMBL" id="KAF9516755.1"/>
    </source>
</evidence>
<dbReference type="OrthoDB" id="3248548at2759"/>
<accession>A0A9P6B388</accession>
<organism evidence="2 3">
    <name type="scientific">Hydnum rufescens UP504</name>
    <dbReference type="NCBI Taxonomy" id="1448309"/>
    <lineage>
        <taxon>Eukaryota</taxon>
        <taxon>Fungi</taxon>
        <taxon>Dikarya</taxon>
        <taxon>Basidiomycota</taxon>
        <taxon>Agaricomycotina</taxon>
        <taxon>Agaricomycetes</taxon>
        <taxon>Cantharellales</taxon>
        <taxon>Hydnaceae</taxon>
        <taxon>Hydnum</taxon>
    </lineage>
</organism>
<gene>
    <name evidence="2" type="ORF">BS47DRAFT_1380783</name>
</gene>
<keyword evidence="3" id="KW-1185">Reference proteome</keyword>
<dbReference type="EMBL" id="MU128936">
    <property type="protein sequence ID" value="KAF9516755.1"/>
    <property type="molecule type" value="Genomic_DNA"/>
</dbReference>
<proteinExistence type="predicted"/>
<protein>
    <submittedName>
        <fullName evidence="2">Uncharacterized protein</fullName>
    </submittedName>
</protein>
<sequence>MSLAQLSFVPRNCRYCPPLKMSKRKQQADDNLEATIDSVKELLQPLFDEGGNDLVGRGILRIVHDSGMTAAALLRLEKKNPSFSAAKWASIVPSLGLRDDLGISQLETLTIPQAILPPSFHRQLMKNSSQWIDVYQEPENHHREEARWYVPVCSLFHGRLVDKPENPMPSTPETSGGEVEHEVFLFNNLILFIIEMKFVTENDKDYFAQVLLKLVSAIELNRDRDFDPQPPIYAMLSDLTNFYFLSYDGTKFRWMDEITVPKRPRVKFMNGMSRVSDVLFSLLLHGYIGVLAAVEQRSTMRNEAGDSSKHNSFSAGSPLIKKSGRPSPRPSLDGWSKALLKAREAQTVLAKPNFMTEETWERDSMRGMALLTERYLNKFGSAVDWTDNDSRLEIDGMMAQHIEFYRSRANVGNNGSPCVTTWWLYLIRGRGSNFRKWRGCEE</sequence>